<dbReference type="PANTHER" id="PTHR35832">
    <property type="entry name" value="OS12G0248400 PROTEIN-RELATED"/>
    <property type="match status" value="1"/>
</dbReference>
<accession>A0A1B6PAJ6</accession>
<dbReference type="InterPro" id="IPR059179">
    <property type="entry name" value="MLKL-like_MCAfunc"/>
</dbReference>
<dbReference type="PANTHER" id="PTHR35832:SF10">
    <property type="entry name" value="OS06G0314501 PROTEIN"/>
    <property type="match status" value="1"/>
</dbReference>
<dbReference type="AlphaFoldDB" id="A0A1B6PAJ6"/>
<evidence type="ECO:0000313" key="3">
    <source>
        <dbReference type="Proteomes" id="UP000000768"/>
    </source>
</evidence>
<dbReference type="Proteomes" id="UP000000768">
    <property type="component" value="Chromosome 9"/>
</dbReference>
<protein>
    <recommendedName>
        <fullName evidence="1">Mixed lineage kinase domain-containing protein</fullName>
    </recommendedName>
</protein>
<dbReference type="Pfam" id="PF22215">
    <property type="entry name" value="MLKL_N"/>
    <property type="match status" value="1"/>
</dbReference>
<dbReference type="Gramene" id="KXG22651">
    <property type="protein sequence ID" value="KXG22651"/>
    <property type="gene ID" value="SORBI_3009G252100"/>
</dbReference>
<reference evidence="3" key="2">
    <citation type="journal article" date="2018" name="Plant J.">
        <title>The Sorghum bicolor reference genome: improved assembly, gene annotations, a transcriptome atlas, and signatures of genome organization.</title>
        <authorList>
            <person name="McCormick R.F."/>
            <person name="Truong S.K."/>
            <person name="Sreedasyam A."/>
            <person name="Jenkins J."/>
            <person name="Shu S."/>
            <person name="Sims D."/>
            <person name="Kennedy M."/>
            <person name="Amirebrahimi M."/>
            <person name="Weers B.D."/>
            <person name="McKinley B."/>
            <person name="Mattison A."/>
            <person name="Morishige D.T."/>
            <person name="Grimwood J."/>
            <person name="Schmutz J."/>
            <person name="Mullet J.E."/>
        </authorList>
    </citation>
    <scope>NUCLEOTIDE SEQUENCE [LARGE SCALE GENOMIC DNA]</scope>
    <source>
        <strain evidence="3">cv. BTx623</strain>
    </source>
</reference>
<keyword evidence="3" id="KW-1185">Reference proteome</keyword>
<dbReference type="CDD" id="cd21037">
    <property type="entry name" value="MLKL_NTD"/>
    <property type="match status" value="1"/>
</dbReference>
<dbReference type="Gene3D" id="1.20.930.20">
    <property type="entry name" value="Adaptor protein Cbl, N-terminal domain"/>
    <property type="match status" value="1"/>
</dbReference>
<name>A0A1B6PAJ6_SORBI</name>
<organism evidence="2 3">
    <name type="scientific">Sorghum bicolor</name>
    <name type="common">Sorghum</name>
    <name type="synonym">Sorghum vulgare</name>
    <dbReference type="NCBI Taxonomy" id="4558"/>
    <lineage>
        <taxon>Eukaryota</taxon>
        <taxon>Viridiplantae</taxon>
        <taxon>Streptophyta</taxon>
        <taxon>Embryophyta</taxon>
        <taxon>Tracheophyta</taxon>
        <taxon>Spermatophyta</taxon>
        <taxon>Magnoliopsida</taxon>
        <taxon>Liliopsida</taxon>
        <taxon>Poales</taxon>
        <taxon>Poaceae</taxon>
        <taxon>PACMAD clade</taxon>
        <taxon>Panicoideae</taxon>
        <taxon>Andropogonodae</taxon>
        <taxon>Andropogoneae</taxon>
        <taxon>Sorghinae</taxon>
        <taxon>Sorghum</taxon>
    </lineage>
</organism>
<dbReference type="InParanoid" id="A0A1B6PAJ6"/>
<dbReference type="InterPro" id="IPR036537">
    <property type="entry name" value="Adaptor_Cbl_N_dom_sf"/>
</dbReference>
<proteinExistence type="predicted"/>
<dbReference type="InterPro" id="IPR054000">
    <property type="entry name" value="MLKL_N"/>
</dbReference>
<sequence length="354" mass="39545">MCHMCALHTAGVVMPVVWSPLALVGALLTLSNNVMQLAESAKAKRYRKNCHLLQDRVRLIANHLRELQQGTSESDPSPATQDTMKCLEDVLRRAQELVQSCQRKKRAFDFLRAHKKTGEFAFVGKRISNIMESFHMANRSLIQGLYSDRIFMVLLKTLLQDHDGIRVLQNNRRRLEIAVSGLTYSNNNMSPEKKEILNFVEEALGPGWRQRYAAKPASYNEGVQQVANIAKDIVLKVEAESHSKAEVERVAQLARQVLYFLPHLQTPQLAQHPETPGLLHSLWVDLEAAHETIVFGGGGGPLQCGGRGAAVMTGSLSFSSEHAKKICRIGNSVERVYQSLTFIAMHQILQNNAC</sequence>
<dbReference type="EMBL" id="CM000768">
    <property type="protein sequence ID" value="KXG22651.1"/>
    <property type="molecule type" value="Genomic_DNA"/>
</dbReference>
<evidence type="ECO:0000259" key="1">
    <source>
        <dbReference type="Pfam" id="PF22215"/>
    </source>
</evidence>
<dbReference type="ExpressionAtlas" id="A0A1B6PAJ6">
    <property type="expression patterns" value="baseline and differential"/>
</dbReference>
<reference evidence="2 3" key="1">
    <citation type="journal article" date="2009" name="Nature">
        <title>The Sorghum bicolor genome and the diversification of grasses.</title>
        <authorList>
            <person name="Paterson A.H."/>
            <person name="Bowers J.E."/>
            <person name="Bruggmann R."/>
            <person name="Dubchak I."/>
            <person name="Grimwood J."/>
            <person name="Gundlach H."/>
            <person name="Haberer G."/>
            <person name="Hellsten U."/>
            <person name="Mitros T."/>
            <person name="Poliakov A."/>
            <person name="Schmutz J."/>
            <person name="Spannagl M."/>
            <person name="Tang H."/>
            <person name="Wang X."/>
            <person name="Wicker T."/>
            <person name="Bharti A.K."/>
            <person name="Chapman J."/>
            <person name="Feltus F.A."/>
            <person name="Gowik U."/>
            <person name="Grigoriev I.V."/>
            <person name="Lyons E."/>
            <person name="Maher C.A."/>
            <person name="Martis M."/>
            <person name="Narechania A."/>
            <person name="Otillar R.P."/>
            <person name="Penning B.W."/>
            <person name="Salamov A.A."/>
            <person name="Wang Y."/>
            <person name="Zhang L."/>
            <person name="Carpita N.C."/>
            <person name="Freeling M."/>
            <person name="Gingle A.R."/>
            <person name="Hash C.T."/>
            <person name="Keller B."/>
            <person name="Klein P."/>
            <person name="Kresovich S."/>
            <person name="McCann M.C."/>
            <person name="Ming R."/>
            <person name="Peterson D.G."/>
            <person name="Mehboob-ur-Rahman"/>
            <person name="Ware D."/>
            <person name="Westhoff P."/>
            <person name="Mayer K.F."/>
            <person name="Messing J."/>
            <person name="Rokhsar D.S."/>
        </authorList>
    </citation>
    <scope>NUCLEOTIDE SEQUENCE [LARGE SCALE GENOMIC DNA]</scope>
    <source>
        <strain evidence="3">cv. BTx623</strain>
    </source>
</reference>
<gene>
    <name evidence="2" type="ORF">SORBI_3009G252100</name>
</gene>
<evidence type="ECO:0000313" key="2">
    <source>
        <dbReference type="EMBL" id="KXG22651.1"/>
    </source>
</evidence>
<dbReference type="GO" id="GO:0007166">
    <property type="term" value="P:cell surface receptor signaling pathway"/>
    <property type="evidence" value="ECO:0007669"/>
    <property type="project" value="InterPro"/>
</dbReference>
<dbReference type="FunCoup" id="A0A1B6PAJ6">
    <property type="interactions" value="112"/>
</dbReference>
<feature type="domain" description="Mixed lineage kinase" evidence="1">
    <location>
        <begin position="25"/>
        <end position="134"/>
    </location>
</feature>